<gene>
    <name evidence="2" type="ORF">ATK30_4790</name>
</gene>
<dbReference type="AlphaFoldDB" id="A0A2N3WJ80"/>
<reference evidence="2 3" key="1">
    <citation type="submission" date="2017-12" db="EMBL/GenBank/DDBJ databases">
        <title>Sequencing the genomes of 1000 Actinobacteria strains.</title>
        <authorList>
            <person name="Klenk H.-P."/>
        </authorList>
    </citation>
    <scope>NUCLEOTIDE SEQUENCE [LARGE SCALE GENOMIC DNA]</scope>
    <source>
        <strain evidence="2 3">DSM 45165</strain>
    </source>
</reference>
<sequence length="73" mass="8123">MWRIGFYVWRAWLWLKLGAPALLVLILIYAAQGPSALFWAATAVFGCIGLGVGIALADFRSREFGPVGRERVR</sequence>
<name>A0A2N3WJ80_9PSEU</name>
<dbReference type="RefSeq" id="WP_101437481.1">
    <property type="nucleotide sequence ID" value="NZ_PJMY01000003.1"/>
</dbReference>
<feature type="transmembrane region" description="Helical" evidence="1">
    <location>
        <begin position="37"/>
        <end position="59"/>
    </location>
</feature>
<accession>A0A2N3WJ80</accession>
<feature type="transmembrane region" description="Helical" evidence="1">
    <location>
        <begin position="12"/>
        <end position="31"/>
    </location>
</feature>
<comment type="caution">
    <text evidence="2">The sequence shown here is derived from an EMBL/GenBank/DDBJ whole genome shotgun (WGS) entry which is preliminary data.</text>
</comment>
<keyword evidence="1" id="KW-0812">Transmembrane</keyword>
<protein>
    <submittedName>
        <fullName evidence="2">Uncharacterized protein</fullName>
    </submittedName>
</protein>
<evidence type="ECO:0000313" key="2">
    <source>
        <dbReference type="EMBL" id="PKV93930.1"/>
    </source>
</evidence>
<dbReference type="EMBL" id="PJMY01000003">
    <property type="protein sequence ID" value="PKV93930.1"/>
    <property type="molecule type" value="Genomic_DNA"/>
</dbReference>
<evidence type="ECO:0000313" key="3">
    <source>
        <dbReference type="Proteomes" id="UP000233750"/>
    </source>
</evidence>
<dbReference type="Proteomes" id="UP000233750">
    <property type="component" value="Unassembled WGS sequence"/>
</dbReference>
<keyword evidence="1" id="KW-1133">Transmembrane helix</keyword>
<proteinExistence type="predicted"/>
<dbReference type="OrthoDB" id="3631430at2"/>
<organism evidence="2 3">
    <name type="scientific">Amycolatopsis echigonensis</name>
    <dbReference type="NCBI Taxonomy" id="2576905"/>
    <lineage>
        <taxon>Bacteria</taxon>
        <taxon>Bacillati</taxon>
        <taxon>Actinomycetota</taxon>
        <taxon>Actinomycetes</taxon>
        <taxon>Pseudonocardiales</taxon>
        <taxon>Pseudonocardiaceae</taxon>
        <taxon>Amycolatopsis</taxon>
    </lineage>
</organism>
<keyword evidence="3" id="KW-1185">Reference proteome</keyword>
<evidence type="ECO:0000256" key="1">
    <source>
        <dbReference type="SAM" id="Phobius"/>
    </source>
</evidence>
<keyword evidence="1" id="KW-0472">Membrane</keyword>